<evidence type="ECO:0000313" key="2">
    <source>
        <dbReference type="Proteomes" id="UP001341245"/>
    </source>
</evidence>
<dbReference type="Proteomes" id="UP001341245">
    <property type="component" value="Unassembled WGS sequence"/>
</dbReference>
<sequence length="193" mass="21792">MSPVPSQYTWLWCDDHKKVTDWSIFIDKTPRIKKLPPHEQLIIDCLCKNPIPAAMLIEALKKYNKYIGGSKGDLKGKGLIRFGEDAPGMRAIKDGEKELYYQIARYHKKRGDTQFEDTKNEDMEDEEMADAEAPTAGNAKENVERSATFGIAIVGGKKNDVDQDMACGDPIYIPLCGLRFLIWDTFGACLRKT</sequence>
<dbReference type="EMBL" id="JASGXD010000011">
    <property type="protein sequence ID" value="KAK6002835.1"/>
    <property type="molecule type" value="Genomic_DNA"/>
</dbReference>
<keyword evidence="2" id="KW-1185">Reference proteome</keyword>
<accession>A0ABR0TEI0</accession>
<comment type="caution">
    <text evidence="1">The sequence shown here is derived from an EMBL/GenBank/DDBJ whole genome shotgun (WGS) entry which is preliminary data.</text>
</comment>
<protein>
    <submittedName>
        <fullName evidence="1">Uncharacterized protein</fullName>
    </submittedName>
</protein>
<evidence type="ECO:0000313" key="1">
    <source>
        <dbReference type="EMBL" id="KAK6002835.1"/>
    </source>
</evidence>
<proteinExistence type="predicted"/>
<organism evidence="1 2">
    <name type="scientific">Aureobasidium pullulans</name>
    <name type="common">Black yeast</name>
    <name type="synonym">Pullularia pullulans</name>
    <dbReference type="NCBI Taxonomy" id="5580"/>
    <lineage>
        <taxon>Eukaryota</taxon>
        <taxon>Fungi</taxon>
        <taxon>Dikarya</taxon>
        <taxon>Ascomycota</taxon>
        <taxon>Pezizomycotina</taxon>
        <taxon>Dothideomycetes</taxon>
        <taxon>Dothideomycetidae</taxon>
        <taxon>Dothideales</taxon>
        <taxon>Saccotheciaceae</taxon>
        <taxon>Aureobasidium</taxon>
    </lineage>
</organism>
<reference evidence="1 2" key="1">
    <citation type="submission" date="2023-11" db="EMBL/GenBank/DDBJ databases">
        <title>Draft genome sequence and annotation of the polyextremotolerant black yeast-like fungus Aureobasidium pullulans NRRL 62042.</title>
        <authorList>
            <person name="Dielentheis-Frenken M.R.E."/>
            <person name="Wibberg D."/>
            <person name="Blank L.M."/>
            <person name="Tiso T."/>
        </authorList>
    </citation>
    <scope>NUCLEOTIDE SEQUENCE [LARGE SCALE GENOMIC DNA]</scope>
    <source>
        <strain evidence="1 2">NRRL 62042</strain>
    </source>
</reference>
<gene>
    <name evidence="1" type="ORF">QM012_001585</name>
</gene>
<name>A0ABR0TEI0_AURPU</name>